<name>Q160H3_ROSDO</name>
<proteinExistence type="predicted"/>
<accession>Q160H3</accession>
<dbReference type="KEGG" id="rde:RD1_4182"/>
<dbReference type="Proteomes" id="UP000007029">
    <property type="component" value="Chromosome"/>
</dbReference>
<evidence type="ECO:0000313" key="1">
    <source>
        <dbReference type="EMBL" id="ABG33620.1"/>
    </source>
</evidence>
<dbReference type="EMBL" id="CP000362">
    <property type="protein sequence ID" value="ABG33620.1"/>
    <property type="molecule type" value="Genomic_DNA"/>
</dbReference>
<dbReference type="HOGENOM" id="CLU_3358210_0_0_5"/>
<organism evidence="1 2">
    <name type="scientific">Roseobacter denitrificans (strain ATCC 33942 / OCh 114)</name>
    <name type="common">Erythrobacter sp. (strain OCh 114)</name>
    <name type="synonym">Roseobacter denitrificans</name>
    <dbReference type="NCBI Taxonomy" id="375451"/>
    <lineage>
        <taxon>Bacteria</taxon>
        <taxon>Pseudomonadati</taxon>
        <taxon>Pseudomonadota</taxon>
        <taxon>Alphaproteobacteria</taxon>
        <taxon>Rhodobacterales</taxon>
        <taxon>Roseobacteraceae</taxon>
        <taxon>Roseobacter</taxon>
    </lineage>
</organism>
<dbReference type="AlphaFoldDB" id="Q160H3"/>
<evidence type="ECO:0000313" key="2">
    <source>
        <dbReference type="Proteomes" id="UP000007029"/>
    </source>
</evidence>
<reference evidence="1 2" key="1">
    <citation type="journal article" date="2007" name="J. Bacteriol.">
        <title>The complete genome sequence of Roseobacter denitrificans reveals a mixotrophic rather than photosynthetic metabolism.</title>
        <authorList>
            <person name="Swingley W.D."/>
            <person name="Sadekar S."/>
            <person name="Mastrian S.D."/>
            <person name="Matthies H.J."/>
            <person name="Hao J."/>
            <person name="Ramos H."/>
            <person name="Acharya C.R."/>
            <person name="Conrad A.L."/>
            <person name="Taylor H.L."/>
            <person name="Dejesa L.C."/>
            <person name="Shah M.K."/>
            <person name="O'huallachain M.E."/>
            <person name="Lince M.T."/>
            <person name="Blankenship R.E."/>
            <person name="Beatty J.T."/>
            <person name="Touchman J.W."/>
        </authorList>
    </citation>
    <scope>NUCLEOTIDE SEQUENCE [LARGE SCALE GENOMIC DNA]</scope>
    <source>
        <strain evidence="2">ATCC 33942 / OCh 114</strain>
    </source>
</reference>
<sequence>MFLLAQVAQGLDGARITIRATGAEDDEDRVCYRTSP</sequence>
<dbReference type="STRING" id="375451.RD1_4182"/>
<protein>
    <submittedName>
        <fullName evidence="1">Uncharacterized protein</fullName>
    </submittedName>
</protein>
<keyword evidence="2" id="KW-1185">Reference proteome</keyword>
<gene>
    <name evidence="1" type="ordered locus">RD1_4182</name>
</gene>